<feature type="compositionally biased region" description="Polar residues" evidence="1">
    <location>
        <begin position="288"/>
        <end position="304"/>
    </location>
</feature>
<dbReference type="AlphaFoldDB" id="A0A9J2PEJ5"/>
<evidence type="ECO:0000313" key="3">
    <source>
        <dbReference type="WBParaSite" id="ALUE_0000786301-mRNA-1"/>
    </source>
</evidence>
<feature type="compositionally biased region" description="Polar residues" evidence="1">
    <location>
        <begin position="173"/>
        <end position="183"/>
    </location>
</feature>
<evidence type="ECO:0000313" key="2">
    <source>
        <dbReference type="Proteomes" id="UP000036681"/>
    </source>
</evidence>
<proteinExistence type="predicted"/>
<protein>
    <submittedName>
        <fullName evidence="3">Uncharacterized protein</fullName>
    </submittedName>
</protein>
<feature type="region of interest" description="Disordered" evidence="1">
    <location>
        <begin position="245"/>
        <end position="304"/>
    </location>
</feature>
<feature type="compositionally biased region" description="Polar residues" evidence="1">
    <location>
        <begin position="452"/>
        <end position="464"/>
    </location>
</feature>
<feature type="region of interest" description="Disordered" evidence="1">
    <location>
        <begin position="443"/>
        <end position="469"/>
    </location>
</feature>
<dbReference type="Proteomes" id="UP000036681">
    <property type="component" value="Unplaced"/>
</dbReference>
<keyword evidence="2" id="KW-1185">Reference proteome</keyword>
<evidence type="ECO:0000256" key="1">
    <source>
        <dbReference type="SAM" id="MobiDB-lite"/>
    </source>
</evidence>
<dbReference type="WBParaSite" id="ALUE_0000786301-mRNA-1">
    <property type="protein sequence ID" value="ALUE_0000786301-mRNA-1"/>
    <property type="gene ID" value="ALUE_0000786301"/>
</dbReference>
<feature type="compositionally biased region" description="Basic and acidic residues" evidence="1">
    <location>
        <begin position="263"/>
        <end position="282"/>
    </location>
</feature>
<accession>A0A9J2PEJ5</accession>
<feature type="compositionally biased region" description="Polar residues" evidence="1">
    <location>
        <begin position="140"/>
        <end position="152"/>
    </location>
</feature>
<feature type="region of interest" description="Disordered" evidence="1">
    <location>
        <begin position="320"/>
        <end position="427"/>
    </location>
</feature>
<organism evidence="2 3">
    <name type="scientific">Ascaris lumbricoides</name>
    <name type="common">Giant roundworm</name>
    <dbReference type="NCBI Taxonomy" id="6252"/>
    <lineage>
        <taxon>Eukaryota</taxon>
        <taxon>Metazoa</taxon>
        <taxon>Ecdysozoa</taxon>
        <taxon>Nematoda</taxon>
        <taxon>Chromadorea</taxon>
        <taxon>Rhabditida</taxon>
        <taxon>Spirurina</taxon>
        <taxon>Ascaridomorpha</taxon>
        <taxon>Ascaridoidea</taxon>
        <taxon>Ascarididae</taxon>
        <taxon>Ascaris</taxon>
    </lineage>
</organism>
<feature type="region of interest" description="Disordered" evidence="1">
    <location>
        <begin position="613"/>
        <end position="635"/>
    </location>
</feature>
<feature type="compositionally biased region" description="Polar residues" evidence="1">
    <location>
        <begin position="253"/>
        <end position="262"/>
    </location>
</feature>
<feature type="region of interest" description="Disordered" evidence="1">
    <location>
        <begin position="108"/>
        <end position="183"/>
    </location>
</feature>
<feature type="compositionally biased region" description="Polar residues" evidence="1">
    <location>
        <begin position="381"/>
        <end position="392"/>
    </location>
</feature>
<feature type="compositionally biased region" description="Polar residues" evidence="1">
    <location>
        <begin position="613"/>
        <end position="624"/>
    </location>
</feature>
<reference evidence="3" key="1">
    <citation type="submission" date="2023-03" db="UniProtKB">
        <authorList>
            <consortium name="WormBaseParasite"/>
        </authorList>
    </citation>
    <scope>IDENTIFICATION</scope>
</reference>
<name>A0A9J2PEJ5_ASCLU</name>
<sequence length="770" mass="83535">MDLISIGRSIGFDTCRHFSPTRSGAVKHICKWPLLYPIPSATEARASFSSDTKQAARIVYRGDSHFCSNYVTASTTMSDILAMLRRIYRPPHSYPYPRTHSLVVVPSTRPAANDEDESSESANVPKQRPPLNRAIPTIPESKSNESIMTQLSEPRDDSFSDGARSSSRDLAMRTQQRKISSAKASTEDHSIVIENKLAQNLATKTAMSITVKNERASETPKSPLMSVAHSMRTRLTKLSNRFNKADGRRGIRSSHSLSSMRQRCSDKGSDGRIKDSTLDSKLFKKSVSMESRPTPYSTSTDSIKSSIPVRTLTTSAASLPALAEKHSGPIASEEAKPPSNACRKSSVADPNKLRSYPVGSSDSTVIEDKPGGPSQPLCSGRNESSGSSTKPSISRLEMMATSAKSSSIVTHPSRHPSKPPISRIGIPTGRITSKMAAAIDSRNSHKADAKTVQPTNDTAHTTNTKKCKTENDETLAKKIIRVEPKRANNLMKKVERSFIPLMTSAPKRKIVRSICHPKTSKAPLAECESSRVENSPAVELAPISFDWMSTSPNQRRCLAVRAESAPATPIEEPIILAADNFLNTTLPSDLTTLAREDSNGNIEVTVARTTANEDSQTSCVSNHNEGWPLTSPAASSAETNRGLIDDEIKDQPLLIGSGFIPVDNSTPSRHWRRSLEISEVVSTNQAGSQTSPVRMISSLNMASSGYMTSSGLLNSSHNDADSHSELDSVEEQLCNLTICNMYGREHQDSVKGETCSVIDESVSAVVCSHG</sequence>